<dbReference type="RefSeq" id="WP_345063197.1">
    <property type="nucleotide sequence ID" value="NZ_BAABCN010000002.1"/>
</dbReference>
<gene>
    <name evidence="1" type="ORF">GCM10022381_11120</name>
</gene>
<dbReference type="Proteomes" id="UP001501803">
    <property type="component" value="Unassembled WGS sequence"/>
</dbReference>
<comment type="caution">
    <text evidence="1">The sequence shown here is derived from an EMBL/GenBank/DDBJ whole genome shotgun (WGS) entry which is preliminary data.</text>
</comment>
<reference evidence="2" key="1">
    <citation type="journal article" date="2019" name="Int. J. Syst. Evol. Microbiol.">
        <title>The Global Catalogue of Microorganisms (GCM) 10K type strain sequencing project: providing services to taxonomists for standard genome sequencing and annotation.</title>
        <authorList>
            <consortium name="The Broad Institute Genomics Platform"/>
            <consortium name="The Broad Institute Genome Sequencing Center for Infectious Disease"/>
            <person name="Wu L."/>
            <person name="Ma J."/>
        </authorList>
    </citation>
    <scope>NUCLEOTIDE SEQUENCE [LARGE SCALE GENOMIC DNA]</scope>
    <source>
        <strain evidence="2">JCM 17021</strain>
    </source>
</reference>
<accession>A0ABP7K994</accession>
<keyword evidence="2" id="KW-1185">Reference proteome</keyword>
<evidence type="ECO:0008006" key="3">
    <source>
        <dbReference type="Google" id="ProtNLM"/>
    </source>
</evidence>
<organism evidence="1 2">
    <name type="scientific">Leifsonia kafniensis</name>
    <dbReference type="NCBI Taxonomy" id="475957"/>
    <lineage>
        <taxon>Bacteria</taxon>
        <taxon>Bacillati</taxon>
        <taxon>Actinomycetota</taxon>
        <taxon>Actinomycetes</taxon>
        <taxon>Micrococcales</taxon>
        <taxon>Microbacteriaceae</taxon>
        <taxon>Leifsonia</taxon>
    </lineage>
</organism>
<sequence>MTIEHDFFGVLGSDRVGDIHWSETAELGDQNVDIDLNAPDEESVKVENLDIAAAMISSLEDLDTQARESLVADLSKDLSKTALYIEQSIDELGPEALSDALIWDSGDQQIDFLRSLRLQRVGFHPHNSGSDEHFAVLDYSISPHETDTLLIVALDVNGDTVSVEIDD</sequence>
<evidence type="ECO:0000313" key="2">
    <source>
        <dbReference type="Proteomes" id="UP001501803"/>
    </source>
</evidence>
<name>A0ABP7K994_9MICO</name>
<dbReference type="EMBL" id="BAABCN010000002">
    <property type="protein sequence ID" value="GAA3869622.1"/>
    <property type="molecule type" value="Genomic_DNA"/>
</dbReference>
<proteinExistence type="predicted"/>
<protein>
    <recommendedName>
        <fullName evidence="3">DUF2004 domain-containing protein</fullName>
    </recommendedName>
</protein>
<evidence type="ECO:0000313" key="1">
    <source>
        <dbReference type="EMBL" id="GAA3869622.1"/>
    </source>
</evidence>